<comment type="caution">
    <text evidence="1">The sequence shown here is derived from an EMBL/GenBank/DDBJ whole genome shotgun (WGS) entry which is preliminary data.</text>
</comment>
<dbReference type="Proteomes" id="UP000621307">
    <property type="component" value="Unassembled WGS sequence"/>
</dbReference>
<name>A0ABR8BIN8_9NOSO</name>
<evidence type="ECO:0000313" key="2">
    <source>
        <dbReference type="Proteomes" id="UP000621307"/>
    </source>
</evidence>
<dbReference type="EMBL" id="JACJQL010000030">
    <property type="protein sequence ID" value="MBD2253365.1"/>
    <property type="molecule type" value="Genomic_DNA"/>
</dbReference>
<sequence length="83" mass="9107">MNIELQIEELLLHGFARKDQVRIQRAIEQELTRLLTEQGVPASLSRSQEIQQLQGGSFNVRAGMGVETIGSQVAQAIYGGIGE</sequence>
<dbReference type="RefSeq" id="WP_190568893.1">
    <property type="nucleotide sequence ID" value="NZ_JACJQL010000030.1"/>
</dbReference>
<evidence type="ECO:0000313" key="1">
    <source>
        <dbReference type="EMBL" id="MBD2253365.1"/>
    </source>
</evidence>
<reference evidence="1 2" key="1">
    <citation type="journal article" date="2020" name="ISME J.">
        <title>Comparative genomics reveals insights into cyanobacterial evolution and habitat adaptation.</title>
        <authorList>
            <person name="Chen M.Y."/>
            <person name="Teng W.K."/>
            <person name="Zhao L."/>
            <person name="Hu C.X."/>
            <person name="Zhou Y.K."/>
            <person name="Han B.P."/>
            <person name="Song L.R."/>
            <person name="Shu W.S."/>
        </authorList>
    </citation>
    <scope>NUCLEOTIDE SEQUENCE [LARGE SCALE GENOMIC DNA]</scope>
    <source>
        <strain evidence="1 2">FACHB-3921</strain>
    </source>
</reference>
<keyword evidence="2" id="KW-1185">Reference proteome</keyword>
<proteinExistence type="predicted"/>
<organism evidence="1 2">
    <name type="scientific">Nostoc parmelioides FACHB-3921</name>
    <dbReference type="NCBI Taxonomy" id="2692909"/>
    <lineage>
        <taxon>Bacteria</taxon>
        <taxon>Bacillati</taxon>
        <taxon>Cyanobacteriota</taxon>
        <taxon>Cyanophyceae</taxon>
        <taxon>Nostocales</taxon>
        <taxon>Nostocaceae</taxon>
        <taxon>Nostoc</taxon>
    </lineage>
</organism>
<accession>A0ABR8BIN8</accession>
<gene>
    <name evidence="1" type="ORF">H6G14_18980</name>
</gene>
<protein>
    <submittedName>
        <fullName evidence="1">Uncharacterized protein</fullName>
    </submittedName>
</protein>